<accession>A0A834W5U1</accession>
<protein>
    <submittedName>
        <fullName evidence="1">Uncharacterized protein</fullName>
    </submittedName>
</protein>
<evidence type="ECO:0000313" key="1">
    <source>
        <dbReference type="EMBL" id="KAF7806946.1"/>
    </source>
</evidence>
<evidence type="ECO:0000313" key="2">
    <source>
        <dbReference type="Proteomes" id="UP000634136"/>
    </source>
</evidence>
<reference evidence="1" key="1">
    <citation type="submission" date="2020-09" db="EMBL/GenBank/DDBJ databases">
        <title>Genome-Enabled Discovery of Anthraquinone Biosynthesis in Senna tora.</title>
        <authorList>
            <person name="Kang S.-H."/>
            <person name="Pandey R.P."/>
            <person name="Lee C.-M."/>
            <person name="Sim J.-S."/>
            <person name="Jeong J.-T."/>
            <person name="Choi B.-S."/>
            <person name="Jung M."/>
            <person name="Ginzburg D."/>
            <person name="Zhao K."/>
            <person name="Won S.Y."/>
            <person name="Oh T.-J."/>
            <person name="Yu Y."/>
            <person name="Kim N.-H."/>
            <person name="Lee O.R."/>
            <person name="Lee T.-H."/>
            <person name="Bashyal P."/>
            <person name="Kim T.-S."/>
            <person name="Lee W.-H."/>
            <person name="Kawkins C."/>
            <person name="Kim C.-K."/>
            <person name="Kim J.S."/>
            <person name="Ahn B.O."/>
            <person name="Rhee S.Y."/>
            <person name="Sohng J.K."/>
        </authorList>
    </citation>
    <scope>NUCLEOTIDE SEQUENCE</scope>
    <source>
        <tissue evidence="1">Leaf</tissue>
    </source>
</reference>
<keyword evidence="2" id="KW-1185">Reference proteome</keyword>
<name>A0A834W5U1_9FABA</name>
<organism evidence="1 2">
    <name type="scientific">Senna tora</name>
    <dbReference type="NCBI Taxonomy" id="362788"/>
    <lineage>
        <taxon>Eukaryota</taxon>
        <taxon>Viridiplantae</taxon>
        <taxon>Streptophyta</taxon>
        <taxon>Embryophyta</taxon>
        <taxon>Tracheophyta</taxon>
        <taxon>Spermatophyta</taxon>
        <taxon>Magnoliopsida</taxon>
        <taxon>eudicotyledons</taxon>
        <taxon>Gunneridae</taxon>
        <taxon>Pentapetalae</taxon>
        <taxon>rosids</taxon>
        <taxon>fabids</taxon>
        <taxon>Fabales</taxon>
        <taxon>Fabaceae</taxon>
        <taxon>Caesalpinioideae</taxon>
        <taxon>Cassia clade</taxon>
        <taxon>Senna</taxon>
    </lineage>
</organism>
<sequence>MYRNRLRKLPNTTSNRLRLTSEQLQHAEMDGNWKDCEELELLQFYRFLVCDLLDFDFDFDSKGSVYQYNHFPEIE</sequence>
<dbReference type="EMBL" id="JAAIUW010000012">
    <property type="protein sequence ID" value="KAF7806946.1"/>
    <property type="molecule type" value="Genomic_DNA"/>
</dbReference>
<gene>
    <name evidence="1" type="ORF">G2W53_039107</name>
</gene>
<proteinExistence type="predicted"/>
<comment type="caution">
    <text evidence="1">The sequence shown here is derived from an EMBL/GenBank/DDBJ whole genome shotgun (WGS) entry which is preliminary data.</text>
</comment>
<dbReference type="Proteomes" id="UP000634136">
    <property type="component" value="Unassembled WGS sequence"/>
</dbReference>
<dbReference type="AlphaFoldDB" id="A0A834W5U1"/>